<dbReference type="Gene3D" id="2.60.120.10">
    <property type="entry name" value="Jelly Rolls"/>
    <property type="match status" value="1"/>
</dbReference>
<reference evidence="3" key="1">
    <citation type="submission" date="2017-08" db="EMBL/GenBank/DDBJ databases">
        <title>A dynamic microbial community with high functional redundancy inhabits the cold, oxic subseafloor aquifer.</title>
        <authorList>
            <person name="Tully B.J."/>
            <person name="Wheat C.G."/>
            <person name="Glazer B.T."/>
            <person name="Huber J.A."/>
        </authorList>
    </citation>
    <scope>NUCLEOTIDE SEQUENCE [LARGE SCALE GENOMIC DNA]</scope>
</reference>
<keyword evidence="1" id="KW-0732">Signal</keyword>
<feature type="chain" id="PRO_5013263660" description="Cupin 2 conserved barrel domain-containing protein" evidence="1">
    <location>
        <begin position="19"/>
        <end position="209"/>
    </location>
</feature>
<protein>
    <recommendedName>
        <fullName evidence="4">Cupin 2 conserved barrel domain-containing protein</fullName>
    </recommendedName>
</protein>
<evidence type="ECO:0000256" key="1">
    <source>
        <dbReference type="SAM" id="SignalP"/>
    </source>
</evidence>
<dbReference type="InterPro" id="IPR014710">
    <property type="entry name" value="RmlC-like_jellyroll"/>
</dbReference>
<name>A0A2A4X7P1_9GAMM</name>
<gene>
    <name evidence="2" type="ORF">COB20_06745</name>
</gene>
<evidence type="ECO:0008006" key="4">
    <source>
        <dbReference type="Google" id="ProtNLM"/>
    </source>
</evidence>
<feature type="signal peptide" evidence="1">
    <location>
        <begin position="1"/>
        <end position="18"/>
    </location>
</feature>
<accession>A0A2A4X7P1</accession>
<evidence type="ECO:0000313" key="3">
    <source>
        <dbReference type="Proteomes" id="UP000218767"/>
    </source>
</evidence>
<evidence type="ECO:0000313" key="2">
    <source>
        <dbReference type="EMBL" id="PCI78331.1"/>
    </source>
</evidence>
<organism evidence="2 3">
    <name type="scientific">SAR86 cluster bacterium</name>
    <dbReference type="NCBI Taxonomy" id="2030880"/>
    <lineage>
        <taxon>Bacteria</taxon>
        <taxon>Pseudomonadati</taxon>
        <taxon>Pseudomonadota</taxon>
        <taxon>Gammaproteobacteria</taxon>
        <taxon>SAR86 cluster</taxon>
    </lineage>
</organism>
<comment type="caution">
    <text evidence="2">The sequence shown here is derived from an EMBL/GenBank/DDBJ whole genome shotgun (WGS) entry which is preliminary data.</text>
</comment>
<dbReference type="EMBL" id="NVUL01000033">
    <property type="protein sequence ID" value="PCI78331.1"/>
    <property type="molecule type" value="Genomic_DNA"/>
</dbReference>
<dbReference type="Proteomes" id="UP000218767">
    <property type="component" value="Unassembled WGS sequence"/>
</dbReference>
<proteinExistence type="predicted"/>
<sequence>MRKIALFLFIFAIPMAQAQVDAPPAYPRDGAIKMLENEHVIVWDISWLKQDYPIHRHRYDHTGVYYSPGDRIITSTEGEAREVHTEAWNISFQLAGVTHTESGISDEPLRAVFIQIKRPVVGAIELDSSTPQFPDDDPLDRRSNERVRVWEYDEGFSGTDDAAHYHGHDAVVVWFDTDTQPNVHFISRGAIHSSDIPTPAAGVFIFELL</sequence>
<dbReference type="AlphaFoldDB" id="A0A2A4X7P1"/>